<evidence type="ECO:0000256" key="1">
    <source>
        <dbReference type="SAM" id="MobiDB-lite"/>
    </source>
</evidence>
<feature type="region of interest" description="Disordered" evidence="1">
    <location>
        <begin position="187"/>
        <end position="210"/>
    </location>
</feature>
<evidence type="ECO:0000313" key="4">
    <source>
        <dbReference type="Proteomes" id="UP000800093"/>
    </source>
</evidence>
<feature type="signal peptide" evidence="2">
    <location>
        <begin position="1"/>
        <end position="20"/>
    </location>
</feature>
<protein>
    <submittedName>
        <fullName evidence="3">Uncharacterized protein</fullName>
    </submittedName>
</protein>
<keyword evidence="4" id="KW-1185">Reference proteome</keyword>
<evidence type="ECO:0000313" key="3">
    <source>
        <dbReference type="EMBL" id="KAF2258635.1"/>
    </source>
</evidence>
<proteinExistence type="predicted"/>
<feature type="chain" id="PRO_5040359696" evidence="2">
    <location>
        <begin position="21"/>
        <end position="355"/>
    </location>
</feature>
<name>A0A9P4JZE0_9PLEO</name>
<feature type="compositionally biased region" description="Polar residues" evidence="1">
    <location>
        <begin position="129"/>
        <end position="150"/>
    </location>
</feature>
<reference evidence="4" key="1">
    <citation type="journal article" date="2020" name="Stud. Mycol.">
        <title>101 Dothideomycetes genomes: A test case for predicting lifestyles and emergence of pathogens.</title>
        <authorList>
            <person name="Haridas S."/>
            <person name="Albert R."/>
            <person name="Binder M."/>
            <person name="Bloem J."/>
            <person name="LaButti K."/>
            <person name="Salamov A."/>
            <person name="Andreopoulos B."/>
            <person name="Baker S."/>
            <person name="Barry K."/>
            <person name="Bills G."/>
            <person name="Bluhm B."/>
            <person name="Cannon C."/>
            <person name="Castanera R."/>
            <person name="Culley D."/>
            <person name="Daum C."/>
            <person name="Ezra D."/>
            <person name="Gonzalez J."/>
            <person name="Henrissat B."/>
            <person name="Kuo A."/>
            <person name="Liang C."/>
            <person name="Lipzen A."/>
            <person name="Lutzoni F."/>
            <person name="Magnuson J."/>
            <person name="Mondo S."/>
            <person name="Nolan M."/>
            <person name="Ohm R."/>
            <person name="Pangilinan J."/>
            <person name="Park H.-J."/>
            <person name="Ramirez L."/>
            <person name="Alfaro M."/>
            <person name="Sun H."/>
            <person name="Tritt A."/>
            <person name="Yoshinaga Y."/>
            <person name="Zwiers L.-H."/>
            <person name="Turgeon B."/>
            <person name="Goodwin S."/>
            <person name="Spatafora J."/>
            <person name="Crous P."/>
            <person name="Grigoriev I."/>
        </authorList>
    </citation>
    <scope>NUCLEOTIDE SEQUENCE [LARGE SCALE GENOMIC DNA]</scope>
    <source>
        <strain evidence="4">CBS 304.66</strain>
    </source>
</reference>
<keyword evidence="2" id="KW-0732">Signal</keyword>
<accession>A0A9P4JZE0</accession>
<dbReference type="Proteomes" id="UP000800093">
    <property type="component" value="Unassembled WGS sequence"/>
</dbReference>
<comment type="caution">
    <text evidence="3">The sequence shown here is derived from an EMBL/GenBank/DDBJ whole genome shotgun (WGS) entry which is preliminary data.</text>
</comment>
<feature type="region of interest" description="Disordered" evidence="1">
    <location>
        <begin position="78"/>
        <end position="157"/>
    </location>
</feature>
<evidence type="ECO:0000256" key="2">
    <source>
        <dbReference type="SAM" id="SignalP"/>
    </source>
</evidence>
<gene>
    <name evidence="3" type="ORF">CC78DRAFT_548958</name>
</gene>
<sequence length="355" mass="38453">MYLLTWTLRFGVLGAHFVAALPPGSTLSPKNLLDRDEVAQAELSASLISTSPQILPIPFGTPASNLSNRSPAEEVQKLEARKKTSLKVSSTKKTATKPATSSVEATSVAAPLKASSTKTSIAAIHSKASRSNATPTLSSKATSTSHQGTLAKSSSTQASSSIASYVKPILIKSGDSVTASPITIKLNTPTQMRPKKPLPTPSKGPSFADALDDSLTAKQKADTVKVNKTDVISLAKRGPLEIAKRSGEDNILSWKLWKQAQFRPKDNLSSHHSLFRQYFGSTDYCPAQDPRNEASIGRNEKTADLDYFVQERTPQPVIYALNDAIAAVYAQNDRLLARDYMNTRVGWWITQQDRL</sequence>
<dbReference type="EMBL" id="ML986744">
    <property type="protein sequence ID" value="KAF2258635.1"/>
    <property type="molecule type" value="Genomic_DNA"/>
</dbReference>
<dbReference type="AlphaFoldDB" id="A0A9P4JZE0"/>
<feature type="compositionally biased region" description="Low complexity" evidence="1">
    <location>
        <begin position="86"/>
        <end position="110"/>
    </location>
</feature>
<organism evidence="3 4">
    <name type="scientific">Lojkania enalia</name>
    <dbReference type="NCBI Taxonomy" id="147567"/>
    <lineage>
        <taxon>Eukaryota</taxon>
        <taxon>Fungi</taxon>
        <taxon>Dikarya</taxon>
        <taxon>Ascomycota</taxon>
        <taxon>Pezizomycotina</taxon>
        <taxon>Dothideomycetes</taxon>
        <taxon>Pleosporomycetidae</taxon>
        <taxon>Pleosporales</taxon>
        <taxon>Pleosporales incertae sedis</taxon>
        <taxon>Lojkania</taxon>
    </lineage>
</organism>